<reference evidence="2 3" key="1">
    <citation type="journal article" date="2024" name="Nat. Commun.">
        <title>Phylogenomics reveals the evolutionary origins of lichenization in chlorophyte algae.</title>
        <authorList>
            <person name="Puginier C."/>
            <person name="Libourel C."/>
            <person name="Otte J."/>
            <person name="Skaloud P."/>
            <person name="Haon M."/>
            <person name="Grisel S."/>
            <person name="Petersen M."/>
            <person name="Berrin J.G."/>
            <person name="Delaux P.M."/>
            <person name="Dal Grande F."/>
            <person name="Keller J."/>
        </authorList>
    </citation>
    <scope>NUCLEOTIDE SEQUENCE [LARGE SCALE GENOMIC DNA]</scope>
    <source>
        <strain evidence="2 3">SAG 2145</strain>
    </source>
</reference>
<proteinExistence type="predicted"/>
<dbReference type="EMBL" id="JALJOS010000033">
    <property type="protein sequence ID" value="KAK9822297.1"/>
    <property type="molecule type" value="Genomic_DNA"/>
</dbReference>
<dbReference type="Proteomes" id="UP001438707">
    <property type="component" value="Unassembled WGS sequence"/>
</dbReference>
<comment type="caution">
    <text evidence="2">The sequence shown here is derived from an EMBL/GenBank/DDBJ whole genome shotgun (WGS) entry which is preliminary data.</text>
</comment>
<evidence type="ECO:0000313" key="2">
    <source>
        <dbReference type="EMBL" id="KAK9822297.1"/>
    </source>
</evidence>
<protein>
    <submittedName>
        <fullName evidence="2">Uncharacterized protein</fullName>
    </submittedName>
</protein>
<feature type="region of interest" description="Disordered" evidence="1">
    <location>
        <begin position="15"/>
        <end position="51"/>
    </location>
</feature>
<accession>A0AAW1QLI1</accession>
<sequence>MSSFLRAATRLSRQACLTGGRNNHNKAQQQQQSPQPARHPCDTRRSPAAFRTASSAAGIPAALSHVAAMQSRLMFSCLDDDT</sequence>
<gene>
    <name evidence="2" type="ORF">WJX74_004506</name>
</gene>
<evidence type="ECO:0000313" key="3">
    <source>
        <dbReference type="Proteomes" id="UP001438707"/>
    </source>
</evidence>
<evidence type="ECO:0000256" key="1">
    <source>
        <dbReference type="SAM" id="MobiDB-lite"/>
    </source>
</evidence>
<organism evidence="2 3">
    <name type="scientific">Apatococcus lobatus</name>
    <dbReference type="NCBI Taxonomy" id="904363"/>
    <lineage>
        <taxon>Eukaryota</taxon>
        <taxon>Viridiplantae</taxon>
        <taxon>Chlorophyta</taxon>
        <taxon>core chlorophytes</taxon>
        <taxon>Trebouxiophyceae</taxon>
        <taxon>Chlorellales</taxon>
        <taxon>Chlorellaceae</taxon>
        <taxon>Apatococcus</taxon>
    </lineage>
</organism>
<name>A0AAW1QLI1_9CHLO</name>
<dbReference type="AlphaFoldDB" id="A0AAW1QLI1"/>
<keyword evidence="3" id="KW-1185">Reference proteome</keyword>